<keyword evidence="14 20" id="KW-1133">Transmembrane helix</keyword>
<evidence type="ECO:0000256" key="20">
    <source>
        <dbReference type="SAM" id="Phobius"/>
    </source>
</evidence>
<evidence type="ECO:0000256" key="7">
    <source>
        <dbReference type="ARBA" id="ARBA00004510"/>
    </source>
</evidence>
<keyword evidence="17" id="KW-0966">Cell projection</keyword>
<feature type="compositionally biased region" description="Polar residues" evidence="19">
    <location>
        <begin position="229"/>
        <end position="268"/>
    </location>
</feature>
<feature type="chain" id="PRO_5034569488" description="Podocalyxin" evidence="21">
    <location>
        <begin position="23"/>
        <end position="521"/>
    </location>
</feature>
<evidence type="ECO:0000313" key="23">
    <source>
        <dbReference type="Proteomes" id="UP000694421"/>
    </source>
</evidence>
<dbReference type="GO" id="GO:0045121">
    <property type="term" value="C:membrane raft"/>
    <property type="evidence" value="ECO:0007669"/>
    <property type="project" value="UniProtKB-SubCell"/>
</dbReference>
<evidence type="ECO:0000256" key="12">
    <source>
        <dbReference type="ARBA" id="ARBA00022729"/>
    </source>
</evidence>
<evidence type="ECO:0000256" key="21">
    <source>
        <dbReference type="SAM" id="SignalP"/>
    </source>
</evidence>
<dbReference type="InterPro" id="IPR017403">
    <property type="entry name" value="PODXL"/>
</dbReference>
<feature type="compositionally biased region" description="Low complexity" evidence="19">
    <location>
        <begin position="147"/>
        <end position="197"/>
    </location>
</feature>
<evidence type="ECO:0000256" key="14">
    <source>
        <dbReference type="ARBA" id="ARBA00022989"/>
    </source>
</evidence>
<dbReference type="GO" id="GO:0070062">
    <property type="term" value="C:extracellular exosome"/>
    <property type="evidence" value="ECO:0007669"/>
    <property type="project" value="Ensembl"/>
</dbReference>
<evidence type="ECO:0000256" key="11">
    <source>
        <dbReference type="ARBA" id="ARBA00022692"/>
    </source>
</evidence>
<feature type="compositionally biased region" description="Polar residues" evidence="19">
    <location>
        <begin position="35"/>
        <end position="46"/>
    </location>
</feature>
<feature type="compositionally biased region" description="Low complexity" evidence="19">
    <location>
        <begin position="93"/>
        <end position="132"/>
    </location>
</feature>
<evidence type="ECO:0000256" key="8">
    <source>
        <dbReference type="ARBA" id="ARBA00007029"/>
    </source>
</evidence>
<evidence type="ECO:0000256" key="13">
    <source>
        <dbReference type="ARBA" id="ARBA00022889"/>
    </source>
</evidence>
<reference evidence="22" key="2">
    <citation type="submission" date="2025-09" db="UniProtKB">
        <authorList>
            <consortium name="Ensembl"/>
        </authorList>
    </citation>
    <scope>IDENTIFICATION</scope>
</reference>
<protein>
    <recommendedName>
        <fullName evidence="9">Podocalyxin</fullName>
    </recommendedName>
    <alternativeName>
        <fullName evidence="18">Podocalyxin-like protein 1</fullName>
    </alternativeName>
</protein>
<evidence type="ECO:0000256" key="4">
    <source>
        <dbReference type="ARBA" id="ARBA00004466"/>
    </source>
</evidence>
<feature type="compositionally biased region" description="Polar residues" evidence="19">
    <location>
        <begin position="198"/>
        <end position="214"/>
    </location>
</feature>
<proteinExistence type="inferred from homology"/>
<evidence type="ECO:0000256" key="16">
    <source>
        <dbReference type="ARBA" id="ARBA00023180"/>
    </source>
</evidence>
<reference evidence="22" key="1">
    <citation type="submission" date="2025-08" db="UniProtKB">
        <authorList>
            <consortium name="Ensembl"/>
        </authorList>
    </citation>
    <scope>IDENTIFICATION</scope>
</reference>
<name>A0A8D0BFN8_SALMN</name>
<dbReference type="Ensembl" id="ENSSMRT00000011926.1">
    <property type="protein sequence ID" value="ENSSMRP00000010230.1"/>
    <property type="gene ID" value="ENSSMRG00000008117.1"/>
</dbReference>
<feature type="transmembrane region" description="Helical" evidence="20">
    <location>
        <begin position="422"/>
        <end position="447"/>
    </location>
</feature>
<dbReference type="GO" id="GO:0001726">
    <property type="term" value="C:ruffle"/>
    <property type="evidence" value="ECO:0007669"/>
    <property type="project" value="UniProtKB-SubCell"/>
</dbReference>
<dbReference type="OMA" id="GNNWTKC"/>
<dbReference type="GO" id="GO:0016324">
    <property type="term" value="C:apical plasma membrane"/>
    <property type="evidence" value="ECO:0007669"/>
    <property type="project" value="UniProtKB-SubCell"/>
</dbReference>
<dbReference type="GO" id="GO:0030027">
    <property type="term" value="C:lamellipodium"/>
    <property type="evidence" value="ECO:0007669"/>
    <property type="project" value="UniProtKB-SubCell"/>
</dbReference>
<dbReference type="GO" id="GO:0005783">
    <property type="term" value="C:endoplasmic reticulum"/>
    <property type="evidence" value="ECO:0007669"/>
    <property type="project" value="Ensembl"/>
</dbReference>
<dbReference type="GO" id="GO:0022408">
    <property type="term" value="P:negative regulation of cell-cell adhesion"/>
    <property type="evidence" value="ECO:0007669"/>
    <property type="project" value="Ensembl"/>
</dbReference>
<evidence type="ECO:0000256" key="3">
    <source>
        <dbReference type="ARBA" id="ARBA00004285"/>
    </source>
</evidence>
<dbReference type="GO" id="GO:0050900">
    <property type="term" value="P:leukocyte migration"/>
    <property type="evidence" value="ECO:0007669"/>
    <property type="project" value="Ensembl"/>
</dbReference>
<keyword evidence="13" id="KW-0130">Cell adhesion</keyword>
<dbReference type="Pfam" id="PF06365">
    <property type="entry name" value="CD34_antigen"/>
    <property type="match status" value="1"/>
</dbReference>
<dbReference type="GO" id="GO:0098978">
    <property type="term" value="C:glutamatergic synapse"/>
    <property type="evidence" value="ECO:0007669"/>
    <property type="project" value="Ensembl"/>
</dbReference>
<dbReference type="GO" id="GO:0030335">
    <property type="term" value="P:positive regulation of cell migration"/>
    <property type="evidence" value="ECO:0007669"/>
    <property type="project" value="Ensembl"/>
</dbReference>
<evidence type="ECO:0000256" key="1">
    <source>
        <dbReference type="ARBA" id="ARBA00004105"/>
    </source>
</evidence>
<dbReference type="GO" id="GO:0005730">
    <property type="term" value="C:nucleolus"/>
    <property type="evidence" value="ECO:0007669"/>
    <property type="project" value="Ensembl"/>
</dbReference>
<keyword evidence="16" id="KW-0325">Glycoprotein</keyword>
<keyword evidence="15 20" id="KW-0472">Membrane</keyword>
<dbReference type="GO" id="GO:0033634">
    <property type="term" value="P:positive regulation of cell-cell adhesion mediated by integrin"/>
    <property type="evidence" value="ECO:0007669"/>
    <property type="project" value="Ensembl"/>
</dbReference>
<dbReference type="GO" id="GO:0042734">
    <property type="term" value="C:presynaptic membrane"/>
    <property type="evidence" value="ECO:0007669"/>
    <property type="project" value="Ensembl"/>
</dbReference>
<keyword evidence="23" id="KW-1185">Reference proteome</keyword>
<dbReference type="GO" id="GO:0034451">
    <property type="term" value="C:centriolar satellite"/>
    <property type="evidence" value="ECO:0007669"/>
    <property type="project" value="Ensembl"/>
</dbReference>
<keyword evidence="10" id="KW-1003">Cell membrane</keyword>
<evidence type="ECO:0000313" key="22">
    <source>
        <dbReference type="Ensembl" id="ENSSMRP00000010230.1"/>
    </source>
</evidence>
<feature type="compositionally biased region" description="Polar residues" evidence="19">
    <location>
        <begin position="275"/>
        <end position="300"/>
    </location>
</feature>
<feature type="signal peptide" evidence="21">
    <location>
        <begin position="1"/>
        <end position="22"/>
    </location>
</feature>
<evidence type="ECO:0000256" key="2">
    <source>
        <dbReference type="ARBA" id="ARBA00004221"/>
    </source>
</evidence>
<keyword evidence="11 20" id="KW-0812">Transmembrane</keyword>
<dbReference type="GO" id="GO:0031528">
    <property type="term" value="C:microvillus membrane"/>
    <property type="evidence" value="ECO:0007669"/>
    <property type="project" value="Ensembl"/>
</dbReference>
<dbReference type="GeneTree" id="ENSGT00730000111314"/>
<dbReference type="GO" id="GO:0007155">
    <property type="term" value="P:cell adhesion"/>
    <property type="evidence" value="ECO:0007669"/>
    <property type="project" value="UniProtKB-KW"/>
</dbReference>
<dbReference type="GO" id="GO:0032534">
    <property type="term" value="P:regulation of microvillus assembly"/>
    <property type="evidence" value="ECO:0007669"/>
    <property type="project" value="Ensembl"/>
</dbReference>
<dbReference type="PANTHER" id="PTHR12067:SF5">
    <property type="entry name" value="PODOCALYXIN"/>
    <property type="match status" value="1"/>
</dbReference>
<keyword evidence="12 21" id="KW-0732">Signal</keyword>
<dbReference type="PANTHER" id="PTHR12067">
    <property type="entry name" value="PODOCALYXIN"/>
    <property type="match status" value="1"/>
</dbReference>
<organism evidence="22 23">
    <name type="scientific">Salvator merianae</name>
    <name type="common">Argentine black and white tegu</name>
    <name type="synonym">Tupinambis merianae</name>
    <dbReference type="NCBI Taxonomy" id="96440"/>
    <lineage>
        <taxon>Eukaryota</taxon>
        <taxon>Metazoa</taxon>
        <taxon>Chordata</taxon>
        <taxon>Craniata</taxon>
        <taxon>Vertebrata</taxon>
        <taxon>Euteleostomi</taxon>
        <taxon>Lepidosauria</taxon>
        <taxon>Squamata</taxon>
        <taxon>Bifurcata</taxon>
        <taxon>Unidentata</taxon>
        <taxon>Episquamata</taxon>
        <taxon>Laterata</taxon>
        <taxon>Teiioidea</taxon>
        <taxon>Teiidae</taxon>
        <taxon>Salvator</taxon>
    </lineage>
</organism>
<evidence type="ECO:0000256" key="18">
    <source>
        <dbReference type="ARBA" id="ARBA00031141"/>
    </source>
</evidence>
<evidence type="ECO:0000256" key="15">
    <source>
        <dbReference type="ARBA" id="ARBA00023136"/>
    </source>
</evidence>
<dbReference type="GO" id="GO:0030175">
    <property type="term" value="C:filopodium"/>
    <property type="evidence" value="ECO:0007669"/>
    <property type="project" value="UniProtKB-SubCell"/>
</dbReference>
<sequence>MRSARRLLLAWLLASLFGGVRGDDPVTTVKSTTLADSRTTSKTTVAPPTLPTVRTGTSSGTSTEAKEKPTTVPPVSTHSTTRSATSKGGDAKTNTTPEETTTRITTMSATSQKTTSPSSSLSTASKTSLHTSPTAAAGSLTTKPILSSTTSQAPSSSTKPSSGTPLKVTLTTLPSEPKSSPKSSADVTTARTPTVTTIFKSSTATPAGGSSVTSPKEETTKNVPLPAVRTSQPPRSETSLTTTKPSEKTMSTPTSQPSGAVPQSSPTSPGALGATTKTPSASTIPLSRSPPSGSGETSAPSWDKITCEEGTLPNNTIILTWTQPVLCKNLKENSLKDSLLTTLCRAVKPNFNHTRDKCTAHVVSDSDSPTKLAVLVVLVQTNLEHEELFESLAGKKGDLEKIGVSNITLGERTMDPDTEDRFSMPLIITIVCMATSLLLVAAIYGCCHQRISQRKDQQRLTEELQTMENGYHDNPTLEVMETSSEMQEKKVSLNGELGDSWIVPMDSLMKEDLEEEEDTHL</sequence>
<comment type="subcellular location">
    <subcellularLocation>
        <location evidence="2">Apical cell membrane</location>
    </subcellularLocation>
    <subcellularLocation>
        <location evidence="6">Cell projection</location>
        <location evidence="6">Filopodium</location>
    </subcellularLocation>
    <subcellularLocation>
        <location evidence="7">Cell projection</location>
        <location evidence="7">Lamellipodium</location>
    </subcellularLocation>
    <subcellularLocation>
        <location evidence="1">Cell projection</location>
        <location evidence="1">Microvillus</location>
    </subcellularLocation>
    <subcellularLocation>
        <location evidence="4">Cell projection</location>
        <location evidence="4">Ruffle</location>
    </subcellularLocation>
    <subcellularLocation>
        <location evidence="3">Membrane raft</location>
    </subcellularLocation>
    <subcellularLocation>
        <location evidence="5">Membrane</location>
        <topology evidence="5">Single-pass type I membrane protein</topology>
    </subcellularLocation>
</comment>
<evidence type="ECO:0000256" key="9">
    <source>
        <dbReference type="ARBA" id="ARBA00017371"/>
    </source>
</evidence>
<evidence type="ECO:0000256" key="10">
    <source>
        <dbReference type="ARBA" id="ARBA00022475"/>
    </source>
</evidence>
<evidence type="ECO:0000256" key="5">
    <source>
        <dbReference type="ARBA" id="ARBA00004479"/>
    </source>
</evidence>
<feature type="region of interest" description="Disordered" evidence="19">
    <location>
        <begin position="35"/>
        <end position="307"/>
    </location>
</feature>
<dbReference type="AlphaFoldDB" id="A0A8D0BFN8"/>
<evidence type="ECO:0000256" key="17">
    <source>
        <dbReference type="ARBA" id="ARBA00023273"/>
    </source>
</evidence>
<accession>A0A8D0BFN8</accession>
<dbReference type="Proteomes" id="UP000694421">
    <property type="component" value="Unplaced"/>
</dbReference>
<dbReference type="GO" id="GO:0051963">
    <property type="term" value="P:regulation of synapse assembly"/>
    <property type="evidence" value="ECO:0007669"/>
    <property type="project" value="Ensembl"/>
</dbReference>
<comment type="similarity">
    <text evidence="8">Belongs to the podocalyxin family.</text>
</comment>
<evidence type="ECO:0000256" key="19">
    <source>
        <dbReference type="SAM" id="MobiDB-lite"/>
    </source>
</evidence>
<dbReference type="InterPro" id="IPR013836">
    <property type="entry name" value="CD34/Podocalyxin"/>
</dbReference>
<evidence type="ECO:0000256" key="6">
    <source>
        <dbReference type="ARBA" id="ARBA00004486"/>
    </source>
</evidence>